<proteinExistence type="inferred from homology"/>
<dbReference type="PANTHER" id="PTHR43112:SF30">
    <property type="entry name" value="FERREDOXIN-3, CHLOROPLASTIC"/>
    <property type="match status" value="1"/>
</dbReference>
<dbReference type="STRING" id="307507.A0A2V0PI37"/>
<comment type="cofactor">
    <cofactor evidence="8">
        <name>[2Fe-2S] cluster</name>
        <dbReference type="ChEBI" id="CHEBI:190135"/>
    </cofactor>
    <text evidence="8">Binds 1 [2Fe-2S] cluster.</text>
</comment>
<keyword evidence="8" id="KW-0934">Plastid</keyword>
<name>A0A2V0PI37_9CHLO</name>
<evidence type="ECO:0000256" key="6">
    <source>
        <dbReference type="ARBA" id="ARBA00023004"/>
    </source>
</evidence>
<accession>A0A2V0PI37</accession>
<evidence type="ECO:0000256" key="2">
    <source>
        <dbReference type="ARBA" id="ARBA00022448"/>
    </source>
</evidence>
<dbReference type="InterPro" id="IPR010241">
    <property type="entry name" value="Fd_pln"/>
</dbReference>
<dbReference type="InterPro" id="IPR001041">
    <property type="entry name" value="2Fe-2S_ferredoxin-type"/>
</dbReference>
<keyword evidence="2 8" id="KW-0813">Transport</keyword>
<dbReference type="EMBL" id="BDRX01000159">
    <property type="protein sequence ID" value="GBF99471.1"/>
    <property type="molecule type" value="Genomic_DNA"/>
</dbReference>
<keyword evidence="8" id="KW-0150">Chloroplast</keyword>
<comment type="function">
    <text evidence="8">Ferredoxins are iron-sulfur proteins that transfer electrons in a wide variety of metabolic reactions.</text>
</comment>
<sequence length="140" mass="15156">MALASRARISAAAPAARRTAAAAPRMGVRARFNVTMRTPEGDVRFECGPETLILDAAEEAGVELPFLCRSGTCMGCTGRRVEGCMVQTEQSVSGPHQEQGFALLCQSYPRSDLVIMSHQEHEFYLADQFSGCEAPKTSSR</sequence>
<keyword evidence="6 8" id="KW-0408">Iron</keyword>
<organism evidence="10 11">
    <name type="scientific">Raphidocelis subcapitata</name>
    <dbReference type="NCBI Taxonomy" id="307507"/>
    <lineage>
        <taxon>Eukaryota</taxon>
        <taxon>Viridiplantae</taxon>
        <taxon>Chlorophyta</taxon>
        <taxon>core chlorophytes</taxon>
        <taxon>Chlorophyceae</taxon>
        <taxon>CS clade</taxon>
        <taxon>Sphaeropleales</taxon>
        <taxon>Selenastraceae</taxon>
        <taxon>Raphidocelis</taxon>
    </lineage>
</organism>
<evidence type="ECO:0000256" key="3">
    <source>
        <dbReference type="ARBA" id="ARBA00022714"/>
    </source>
</evidence>
<comment type="similarity">
    <text evidence="1 8">Belongs to the 2Fe2S plant-type ferredoxin family.</text>
</comment>
<keyword evidence="4 8" id="KW-0479">Metal-binding</keyword>
<dbReference type="Proteomes" id="UP000247498">
    <property type="component" value="Unassembled WGS sequence"/>
</dbReference>
<dbReference type="PANTHER" id="PTHR43112">
    <property type="entry name" value="FERREDOXIN"/>
    <property type="match status" value="1"/>
</dbReference>
<evidence type="ECO:0000259" key="9">
    <source>
        <dbReference type="PROSITE" id="PS51085"/>
    </source>
</evidence>
<dbReference type="GO" id="GO:0009507">
    <property type="term" value="C:chloroplast"/>
    <property type="evidence" value="ECO:0007669"/>
    <property type="project" value="UniProtKB-SubCell"/>
</dbReference>
<protein>
    <recommendedName>
        <fullName evidence="8">Ferredoxin</fullName>
    </recommendedName>
</protein>
<keyword evidence="7 8" id="KW-0411">Iron-sulfur</keyword>
<dbReference type="GO" id="GO:0022900">
    <property type="term" value="P:electron transport chain"/>
    <property type="evidence" value="ECO:0007669"/>
    <property type="project" value="InterPro"/>
</dbReference>
<gene>
    <name evidence="10" type="ORF">Rsub_12139</name>
</gene>
<evidence type="ECO:0000313" key="11">
    <source>
        <dbReference type="Proteomes" id="UP000247498"/>
    </source>
</evidence>
<reference evidence="10 11" key="1">
    <citation type="journal article" date="2018" name="Sci. Rep.">
        <title>Raphidocelis subcapitata (=Pseudokirchneriella subcapitata) provides an insight into genome evolution and environmental adaptations in the Sphaeropleales.</title>
        <authorList>
            <person name="Suzuki S."/>
            <person name="Yamaguchi H."/>
            <person name="Nakajima N."/>
            <person name="Kawachi M."/>
        </authorList>
    </citation>
    <scope>NUCLEOTIDE SEQUENCE [LARGE SCALE GENOMIC DNA]</scope>
    <source>
        <strain evidence="10 11">NIES-35</strain>
    </source>
</reference>
<feature type="domain" description="2Fe-2S ferredoxin-type" evidence="9">
    <location>
        <begin position="32"/>
        <end position="121"/>
    </location>
</feature>
<dbReference type="CDD" id="cd00207">
    <property type="entry name" value="fer2"/>
    <property type="match status" value="1"/>
</dbReference>
<evidence type="ECO:0000256" key="4">
    <source>
        <dbReference type="ARBA" id="ARBA00022723"/>
    </source>
</evidence>
<evidence type="ECO:0000313" key="10">
    <source>
        <dbReference type="EMBL" id="GBF99471.1"/>
    </source>
</evidence>
<evidence type="ECO:0000256" key="5">
    <source>
        <dbReference type="ARBA" id="ARBA00022982"/>
    </source>
</evidence>
<dbReference type="Gene3D" id="3.10.20.30">
    <property type="match status" value="1"/>
</dbReference>
<keyword evidence="3 8" id="KW-0001">2Fe-2S</keyword>
<dbReference type="AlphaFoldDB" id="A0A2V0PI37"/>
<dbReference type="GO" id="GO:0046872">
    <property type="term" value="F:metal ion binding"/>
    <property type="evidence" value="ECO:0007669"/>
    <property type="project" value="UniProtKB-KW"/>
</dbReference>
<evidence type="ECO:0000256" key="8">
    <source>
        <dbReference type="RuleBase" id="RU364001"/>
    </source>
</evidence>
<dbReference type="GO" id="GO:0051537">
    <property type="term" value="F:2 iron, 2 sulfur cluster binding"/>
    <property type="evidence" value="ECO:0007669"/>
    <property type="project" value="UniProtKB-KW"/>
</dbReference>
<dbReference type="OrthoDB" id="1885901at2759"/>
<dbReference type="NCBIfam" id="TIGR02008">
    <property type="entry name" value="fdx_plant"/>
    <property type="match status" value="1"/>
</dbReference>
<keyword evidence="11" id="KW-1185">Reference proteome</keyword>
<evidence type="ECO:0000256" key="1">
    <source>
        <dbReference type="ARBA" id="ARBA00007874"/>
    </source>
</evidence>
<dbReference type="InterPro" id="IPR036010">
    <property type="entry name" value="2Fe-2S_ferredoxin-like_sf"/>
</dbReference>
<dbReference type="InParanoid" id="A0A2V0PI37"/>
<dbReference type="GO" id="GO:0009055">
    <property type="term" value="F:electron transfer activity"/>
    <property type="evidence" value="ECO:0007669"/>
    <property type="project" value="InterPro"/>
</dbReference>
<comment type="caution">
    <text evidence="10">The sequence shown here is derived from an EMBL/GenBank/DDBJ whole genome shotgun (WGS) entry which is preliminary data.</text>
</comment>
<dbReference type="PROSITE" id="PS51085">
    <property type="entry name" value="2FE2S_FER_2"/>
    <property type="match status" value="1"/>
</dbReference>
<dbReference type="InterPro" id="IPR012675">
    <property type="entry name" value="Beta-grasp_dom_sf"/>
</dbReference>
<dbReference type="Pfam" id="PF00111">
    <property type="entry name" value="Fer2"/>
    <property type="match status" value="1"/>
</dbReference>
<comment type="subcellular location">
    <subcellularLocation>
        <location evidence="8">Plastid</location>
        <location evidence="8">Chloroplast</location>
    </subcellularLocation>
</comment>
<keyword evidence="5 8" id="KW-0249">Electron transport</keyword>
<dbReference type="SUPFAM" id="SSF54292">
    <property type="entry name" value="2Fe-2S ferredoxin-like"/>
    <property type="match status" value="1"/>
</dbReference>
<evidence type="ECO:0000256" key="7">
    <source>
        <dbReference type="ARBA" id="ARBA00023014"/>
    </source>
</evidence>